<dbReference type="GO" id="GO:0005886">
    <property type="term" value="C:plasma membrane"/>
    <property type="evidence" value="ECO:0007669"/>
    <property type="project" value="UniProtKB-SubCell"/>
</dbReference>
<accession>A0A413VTQ1</accession>
<keyword evidence="2" id="KW-1003">Cell membrane</keyword>
<evidence type="ECO:0000313" key="8">
    <source>
        <dbReference type="Proteomes" id="UP000284379"/>
    </source>
</evidence>
<name>A0A413VTQ1_9BACE</name>
<reference evidence="7 8" key="1">
    <citation type="submission" date="2018-08" db="EMBL/GenBank/DDBJ databases">
        <title>A genome reference for cultivated species of the human gut microbiota.</title>
        <authorList>
            <person name="Zou Y."/>
            <person name="Xue W."/>
            <person name="Luo G."/>
        </authorList>
    </citation>
    <scope>NUCLEOTIDE SEQUENCE [LARGE SCALE GENOMIC DNA]</scope>
    <source>
        <strain evidence="7 8">AM40-30BH</strain>
    </source>
</reference>
<dbReference type="EMBL" id="QSGO01000003">
    <property type="protein sequence ID" value="RHB36913.1"/>
    <property type="molecule type" value="Genomic_DNA"/>
</dbReference>
<evidence type="ECO:0000313" key="7">
    <source>
        <dbReference type="EMBL" id="RHB36913.1"/>
    </source>
</evidence>
<sequence length="475" mass="52482">MEQQKEYRSIVKATALFGGVQAFQVLLTLVRTKVVALLLGVDGVGLLGMFNNAISMVQSITGLGINQGGVKSLSSAEDPRKAAQIATLIRQMSLYAGLLGAVVVLALSPWLSQWSFGTRDFTGAYMWLACTILFDTLTKGELAIFQGFRRLRILAQANLLGASAGLLISLPIYYIWRTDGVVVAIILSSICGYFATLLFRDKQKVPPLSVRQEGKSIITIGAMLTISGFASTLVSYLFNIYLRSHGGLEDVGIYQSGFGLIDKYIGLIFVAMSTDYYPRLAAVHNQNTKLSSIMNQQTVVSLLILCPVITIFLPTAPLIVRLLLTKSFLPVIPFLSWAILGMIFKVVSTSMGYILIVKGAHRLFLGTELFSWSTILITNIIGYTVWGIEGIGIAFLFSYVCYLTVVGISCRKIFKIVFNREVLYLFLFTSTLAIASFISVRYLVPVNPWYGYAICVLLITFSLWIAIKRLWQHIK</sequence>
<dbReference type="CDD" id="cd13125">
    <property type="entry name" value="MATE_like_10"/>
    <property type="match status" value="1"/>
</dbReference>
<keyword evidence="4 6" id="KW-1133">Transmembrane helix</keyword>
<dbReference type="GO" id="GO:0009246">
    <property type="term" value="P:enterobacterial common antigen biosynthetic process"/>
    <property type="evidence" value="ECO:0007669"/>
    <property type="project" value="InterPro"/>
</dbReference>
<evidence type="ECO:0000256" key="4">
    <source>
        <dbReference type="ARBA" id="ARBA00022989"/>
    </source>
</evidence>
<feature type="transmembrane region" description="Helical" evidence="6">
    <location>
        <begin position="94"/>
        <end position="112"/>
    </location>
</feature>
<feature type="transmembrane region" description="Helical" evidence="6">
    <location>
        <begin position="182"/>
        <end position="199"/>
    </location>
</feature>
<feature type="transmembrane region" description="Helical" evidence="6">
    <location>
        <begin position="332"/>
        <end position="356"/>
    </location>
</feature>
<feature type="transmembrane region" description="Helical" evidence="6">
    <location>
        <begin position="220"/>
        <end position="241"/>
    </location>
</feature>
<protein>
    <submittedName>
        <fullName evidence="7">O-antigen translocase</fullName>
    </submittedName>
</protein>
<feature type="transmembrane region" description="Helical" evidence="6">
    <location>
        <begin position="124"/>
        <end position="145"/>
    </location>
</feature>
<proteinExistence type="predicted"/>
<dbReference type="PANTHER" id="PTHR30250">
    <property type="entry name" value="PST FAMILY PREDICTED COLANIC ACID TRANSPORTER"/>
    <property type="match status" value="1"/>
</dbReference>
<keyword evidence="5 6" id="KW-0472">Membrane</keyword>
<dbReference type="PANTHER" id="PTHR30250:SF11">
    <property type="entry name" value="O-ANTIGEN TRANSPORTER-RELATED"/>
    <property type="match status" value="1"/>
</dbReference>
<evidence type="ECO:0000256" key="1">
    <source>
        <dbReference type="ARBA" id="ARBA00004651"/>
    </source>
</evidence>
<feature type="transmembrane region" description="Helical" evidence="6">
    <location>
        <begin position="391"/>
        <end position="410"/>
    </location>
</feature>
<feature type="transmembrane region" description="Helical" evidence="6">
    <location>
        <begin position="253"/>
        <end position="277"/>
    </location>
</feature>
<dbReference type="RefSeq" id="WP_122200991.1">
    <property type="nucleotide sequence ID" value="NZ_CABJFV010000003.1"/>
</dbReference>
<dbReference type="Pfam" id="PF13440">
    <property type="entry name" value="Polysacc_synt_3"/>
    <property type="match status" value="1"/>
</dbReference>
<keyword evidence="3 6" id="KW-0812">Transmembrane</keyword>
<feature type="transmembrane region" description="Helical" evidence="6">
    <location>
        <begin position="449"/>
        <end position="467"/>
    </location>
</feature>
<comment type="caution">
    <text evidence="7">The sequence shown here is derived from an EMBL/GenBank/DDBJ whole genome shotgun (WGS) entry which is preliminary data.</text>
</comment>
<feature type="transmembrane region" description="Helical" evidence="6">
    <location>
        <begin position="298"/>
        <end position="320"/>
    </location>
</feature>
<evidence type="ECO:0000256" key="2">
    <source>
        <dbReference type="ARBA" id="ARBA00022475"/>
    </source>
</evidence>
<organism evidence="7 8">
    <name type="scientific">Bacteroides nordii</name>
    <dbReference type="NCBI Taxonomy" id="291645"/>
    <lineage>
        <taxon>Bacteria</taxon>
        <taxon>Pseudomonadati</taxon>
        <taxon>Bacteroidota</taxon>
        <taxon>Bacteroidia</taxon>
        <taxon>Bacteroidales</taxon>
        <taxon>Bacteroidaceae</taxon>
        <taxon>Bacteroides</taxon>
    </lineage>
</organism>
<evidence type="ECO:0000256" key="6">
    <source>
        <dbReference type="SAM" id="Phobius"/>
    </source>
</evidence>
<feature type="transmembrane region" description="Helical" evidence="6">
    <location>
        <begin position="363"/>
        <end position="385"/>
    </location>
</feature>
<evidence type="ECO:0000256" key="3">
    <source>
        <dbReference type="ARBA" id="ARBA00022692"/>
    </source>
</evidence>
<dbReference type="AlphaFoldDB" id="A0A413VTQ1"/>
<dbReference type="Proteomes" id="UP000284379">
    <property type="component" value="Unassembled WGS sequence"/>
</dbReference>
<evidence type="ECO:0000256" key="5">
    <source>
        <dbReference type="ARBA" id="ARBA00023136"/>
    </source>
</evidence>
<dbReference type="InterPro" id="IPR044550">
    <property type="entry name" value="WzxE"/>
</dbReference>
<feature type="transmembrane region" description="Helical" evidence="6">
    <location>
        <begin position="422"/>
        <end position="443"/>
    </location>
</feature>
<feature type="transmembrane region" description="Helical" evidence="6">
    <location>
        <begin position="157"/>
        <end position="176"/>
    </location>
</feature>
<dbReference type="InterPro" id="IPR050833">
    <property type="entry name" value="Poly_Biosynth_Transport"/>
</dbReference>
<comment type="subcellular location">
    <subcellularLocation>
        <location evidence="1">Cell membrane</location>
        <topology evidence="1">Multi-pass membrane protein</topology>
    </subcellularLocation>
</comment>
<gene>
    <name evidence="7" type="ORF">DW888_04955</name>
</gene>